<dbReference type="Pfam" id="PF11906">
    <property type="entry name" value="DUF3426"/>
    <property type="match status" value="1"/>
</dbReference>
<dbReference type="NCBIfam" id="TIGR02098">
    <property type="entry name" value="MJ0042_CXXC"/>
    <property type="match status" value="1"/>
</dbReference>
<feature type="compositionally biased region" description="Basic and acidic residues" evidence="1">
    <location>
        <begin position="231"/>
        <end position="246"/>
    </location>
</feature>
<protein>
    <submittedName>
        <fullName evidence="4">Zinc finger-domain-containing protein</fullName>
    </submittedName>
</protein>
<dbReference type="EMBL" id="JRMB01000002">
    <property type="protein sequence ID" value="KGF63748.1"/>
    <property type="molecule type" value="Genomic_DNA"/>
</dbReference>
<feature type="domain" description="Zinc finger/thioredoxin putative" evidence="3">
    <location>
        <begin position="6"/>
        <end position="41"/>
    </location>
</feature>
<comment type="caution">
    <text evidence="4">The sequence shown here is derived from an EMBL/GenBank/DDBJ whole genome shotgun (WGS) entry which is preliminary data.</text>
</comment>
<evidence type="ECO:0000259" key="3">
    <source>
        <dbReference type="Pfam" id="PF13719"/>
    </source>
</evidence>
<feature type="region of interest" description="Disordered" evidence="1">
    <location>
        <begin position="145"/>
        <end position="299"/>
    </location>
</feature>
<feature type="compositionally biased region" description="Basic and acidic residues" evidence="1">
    <location>
        <begin position="279"/>
        <end position="294"/>
    </location>
</feature>
<dbReference type="RefSeq" id="WP_037015531.1">
    <property type="nucleotide sequence ID" value="NZ_JRMB01000002.1"/>
</dbReference>
<dbReference type="InterPro" id="IPR021834">
    <property type="entry name" value="DUF3426"/>
</dbReference>
<feature type="compositionally biased region" description="Basic and acidic residues" evidence="1">
    <location>
        <begin position="153"/>
        <end position="204"/>
    </location>
</feature>
<evidence type="ECO:0000313" key="4">
    <source>
        <dbReference type="EMBL" id="KGF63748.1"/>
    </source>
</evidence>
<dbReference type="InterPro" id="IPR011723">
    <property type="entry name" value="Znf/thioredoxin_put"/>
</dbReference>
<evidence type="ECO:0000256" key="1">
    <source>
        <dbReference type="SAM" id="MobiDB-lite"/>
    </source>
</evidence>
<sequence>MTDSFVTQCPHCQTSFRVSHAQLSVARGTVRCGSCLQVFNAAKQLLEQRAGTSFQSPTAASLSTTLETPLESPVEKPAEQPSTPLQHPDTVEKKPEILATQSLVVKPPASMPVKRDAPNVDLDSLDLDDLDVELARLEQREIQLPESFGRSHTARDRDDTESFSARRDEPDVAHESWSEGAGRDDVEQLPELRAEVVDEHDKHAQQPPLDDDLDLRDSHRTEPSFSLTPADLHDEQDRPHSLKHDESDDQPPSERFSALDTQDDPEHLRALSDDEDELPRDRTMGKRGRNEPGLRDPALLDLTDDPLQLSWQKPKPRWGRRLLWMLLILIALGALVGQYIAYHFEELARQDQYRPIFTELCPTLGCKVPSKVDIKLLKSSNLVVRSHPEFQGALIVDAIIYNRASFSQPFPLLELRFADATGQLIASRRFKPGEYLSGELAGKDEMPPQTPIHIALDILDPGPKAANYSLSFRSPE</sequence>
<dbReference type="OrthoDB" id="5294582at2"/>
<proteinExistence type="predicted"/>
<gene>
    <name evidence="4" type="ORF">LT42_17835</name>
</gene>
<dbReference type="AlphaFoldDB" id="A0A9X0JIG0"/>
<keyword evidence="2" id="KW-1133">Transmembrane helix</keyword>
<organism evidence="4 5">
    <name type="scientific">Pseudomonas lutea</name>
    <dbReference type="NCBI Taxonomy" id="243924"/>
    <lineage>
        <taxon>Bacteria</taxon>
        <taxon>Pseudomonadati</taxon>
        <taxon>Pseudomonadota</taxon>
        <taxon>Gammaproteobacteria</taxon>
        <taxon>Pseudomonadales</taxon>
        <taxon>Pseudomonadaceae</taxon>
        <taxon>Pseudomonas</taxon>
    </lineage>
</organism>
<name>A0A9X0JIG0_9PSED</name>
<accession>A0A9X0JIG0</accession>
<dbReference type="Proteomes" id="UP000029719">
    <property type="component" value="Unassembled WGS sequence"/>
</dbReference>
<reference evidence="4 5" key="1">
    <citation type="submission" date="2014-09" db="EMBL/GenBank/DDBJ databases">
        <title>Genome sequence of Pseudomonas lutea strain DSM 17257T.</title>
        <authorList>
            <person name="Kwak Y."/>
            <person name="Shin J.-H."/>
        </authorList>
    </citation>
    <scope>NUCLEOTIDE SEQUENCE [LARGE SCALE GENOMIC DNA]</scope>
    <source>
        <strain evidence="4 5">DSM 17257</strain>
    </source>
</reference>
<evidence type="ECO:0000256" key="2">
    <source>
        <dbReference type="SAM" id="Phobius"/>
    </source>
</evidence>
<dbReference type="Pfam" id="PF13719">
    <property type="entry name" value="Zn_ribbon_5"/>
    <property type="match status" value="1"/>
</dbReference>
<keyword evidence="2" id="KW-0472">Membrane</keyword>
<keyword evidence="2" id="KW-0812">Transmembrane</keyword>
<evidence type="ECO:0000313" key="5">
    <source>
        <dbReference type="Proteomes" id="UP000029719"/>
    </source>
</evidence>
<feature type="region of interest" description="Disordered" evidence="1">
    <location>
        <begin position="52"/>
        <end position="90"/>
    </location>
</feature>
<feature type="transmembrane region" description="Helical" evidence="2">
    <location>
        <begin position="322"/>
        <end position="342"/>
    </location>
</feature>
<feature type="compositionally biased region" description="Polar residues" evidence="1">
    <location>
        <begin position="52"/>
        <end position="67"/>
    </location>
</feature>